<evidence type="ECO:0000313" key="1">
    <source>
        <dbReference type="EMBL" id="POM58848.1"/>
    </source>
</evidence>
<reference evidence="1 2" key="1">
    <citation type="journal article" date="2017" name="Genome Biol. Evol.">
        <title>Phytophthora megakarya and P. palmivora, closely related causal agents of cacao black pod rot, underwent increases in genome sizes and gene numbers by different mechanisms.</title>
        <authorList>
            <person name="Ali S.S."/>
            <person name="Shao J."/>
            <person name="Lary D.J."/>
            <person name="Kronmiller B."/>
            <person name="Shen D."/>
            <person name="Strem M.D."/>
            <person name="Amoako-Attah I."/>
            <person name="Akrofi A.Y."/>
            <person name="Begoude B.A."/>
            <person name="Ten Hoopen G.M."/>
            <person name="Coulibaly K."/>
            <person name="Kebe B.I."/>
            <person name="Melnick R.L."/>
            <person name="Guiltinan M.J."/>
            <person name="Tyler B.M."/>
            <person name="Meinhardt L.W."/>
            <person name="Bailey B.A."/>
        </authorList>
    </citation>
    <scope>NUCLEOTIDE SEQUENCE [LARGE SCALE GENOMIC DNA]</scope>
    <source>
        <strain evidence="2">sbr112.9</strain>
    </source>
</reference>
<dbReference type="EMBL" id="NCKW01020141">
    <property type="protein sequence ID" value="POM58848.1"/>
    <property type="molecule type" value="Genomic_DNA"/>
</dbReference>
<accession>A0A2P4WZX1</accession>
<dbReference type="Proteomes" id="UP000237271">
    <property type="component" value="Unassembled WGS sequence"/>
</dbReference>
<dbReference type="AlphaFoldDB" id="A0A2P4WZX1"/>
<organism evidence="1 2">
    <name type="scientific">Phytophthora palmivora</name>
    <dbReference type="NCBI Taxonomy" id="4796"/>
    <lineage>
        <taxon>Eukaryota</taxon>
        <taxon>Sar</taxon>
        <taxon>Stramenopiles</taxon>
        <taxon>Oomycota</taxon>
        <taxon>Peronosporomycetes</taxon>
        <taxon>Peronosporales</taxon>
        <taxon>Peronosporaceae</taxon>
        <taxon>Phytophthora</taxon>
    </lineage>
</organism>
<comment type="caution">
    <text evidence="1">The sequence shown here is derived from an EMBL/GenBank/DDBJ whole genome shotgun (WGS) entry which is preliminary data.</text>
</comment>
<keyword evidence="2" id="KW-1185">Reference proteome</keyword>
<proteinExistence type="predicted"/>
<protein>
    <submittedName>
        <fullName evidence="1">Uncharacterized protein</fullName>
    </submittedName>
</protein>
<name>A0A2P4WZX1_9STRA</name>
<evidence type="ECO:0000313" key="2">
    <source>
        <dbReference type="Proteomes" id="UP000237271"/>
    </source>
</evidence>
<gene>
    <name evidence="1" type="ORF">PHPALM_36447</name>
</gene>
<sequence>MTAAKHARGVLVRFSYLNTYPVETPTDPSVKRLLDICPQHNAEHTEKEVIPYRVAVGSFKD</sequence>